<dbReference type="Pfam" id="PF02545">
    <property type="entry name" value="Maf"/>
    <property type="match status" value="1"/>
</dbReference>
<dbReference type="InterPro" id="IPR029001">
    <property type="entry name" value="ITPase-like_fam"/>
</dbReference>
<comment type="subcellular location">
    <subcellularLocation>
        <location evidence="2 6">Cytoplasm</location>
    </subcellularLocation>
</comment>
<proteinExistence type="inferred from homology"/>
<comment type="cofactor">
    <cofactor evidence="1 6">
        <name>a divalent metal cation</name>
        <dbReference type="ChEBI" id="CHEBI:60240"/>
    </cofactor>
</comment>
<comment type="catalytic activity">
    <reaction evidence="6">
        <text>UTP + H2O = UMP + diphosphate + H(+)</text>
        <dbReference type="Rhea" id="RHEA:29395"/>
        <dbReference type="ChEBI" id="CHEBI:15377"/>
        <dbReference type="ChEBI" id="CHEBI:15378"/>
        <dbReference type="ChEBI" id="CHEBI:33019"/>
        <dbReference type="ChEBI" id="CHEBI:46398"/>
        <dbReference type="ChEBI" id="CHEBI:57865"/>
        <dbReference type="EC" id="3.6.1.9"/>
    </reaction>
</comment>
<feature type="site" description="Important for substrate specificity" evidence="6">
    <location>
        <position position="163"/>
    </location>
</feature>
<accession>A0A3P3TTU2</accession>
<keyword evidence="8" id="KW-1185">Reference proteome</keyword>
<dbReference type="PANTHER" id="PTHR43213">
    <property type="entry name" value="BIFUNCTIONAL DTTP/UTP PYROPHOSPHATASE/METHYLTRANSFERASE PROTEIN-RELATED"/>
    <property type="match status" value="1"/>
</dbReference>
<evidence type="ECO:0000313" key="8">
    <source>
        <dbReference type="Proteomes" id="UP000267017"/>
    </source>
</evidence>
<dbReference type="PANTHER" id="PTHR43213:SF5">
    <property type="entry name" value="BIFUNCTIONAL DTTP_UTP PYROPHOSPHATASE_METHYLTRANSFERASE PROTEIN-RELATED"/>
    <property type="match status" value="1"/>
</dbReference>
<evidence type="ECO:0000256" key="2">
    <source>
        <dbReference type="ARBA" id="ARBA00004496"/>
    </source>
</evidence>
<organism evidence="7 8">
    <name type="scientific">Paenibacillus oralis</name>
    <dbReference type="NCBI Taxonomy" id="2490856"/>
    <lineage>
        <taxon>Bacteria</taxon>
        <taxon>Bacillati</taxon>
        <taxon>Bacillota</taxon>
        <taxon>Bacilli</taxon>
        <taxon>Bacillales</taxon>
        <taxon>Paenibacillaceae</taxon>
        <taxon>Paenibacillus</taxon>
    </lineage>
</organism>
<evidence type="ECO:0000256" key="1">
    <source>
        <dbReference type="ARBA" id="ARBA00001968"/>
    </source>
</evidence>
<feature type="active site" description="Proton acceptor" evidence="6">
    <location>
        <position position="78"/>
    </location>
</feature>
<keyword evidence="4 6" id="KW-0378">Hydrolase</keyword>
<keyword evidence="3 6" id="KW-0963">Cytoplasm</keyword>
<dbReference type="GO" id="GO:0005737">
    <property type="term" value="C:cytoplasm"/>
    <property type="evidence" value="ECO:0007669"/>
    <property type="project" value="UniProtKB-SubCell"/>
</dbReference>
<dbReference type="GO" id="GO:0036218">
    <property type="term" value="F:dTTP diphosphatase activity"/>
    <property type="evidence" value="ECO:0007669"/>
    <property type="project" value="RHEA"/>
</dbReference>
<comment type="similarity">
    <text evidence="6">Belongs to the Maf family. YhdE subfamily.</text>
</comment>
<dbReference type="Gene3D" id="3.90.950.10">
    <property type="match status" value="1"/>
</dbReference>
<comment type="function">
    <text evidence="6">Nucleoside triphosphate pyrophosphatase that hydrolyzes dTTP and UTP. May have a dual role in cell division arrest and in preventing the incorporation of modified nucleotides into cellular nucleic acids.</text>
</comment>
<reference evidence="7 8" key="1">
    <citation type="submission" date="2018-11" db="EMBL/GenBank/DDBJ databases">
        <title>Genome sequencing of Paenibacillus sp. KCOM 3021 (= ChDC PVNT-B20).</title>
        <authorList>
            <person name="Kook J.-K."/>
            <person name="Park S.-N."/>
            <person name="Lim Y.K."/>
        </authorList>
    </citation>
    <scope>NUCLEOTIDE SEQUENCE [LARGE SCALE GENOMIC DNA]</scope>
    <source>
        <strain evidence="7 8">KCOM 3021</strain>
    </source>
</reference>
<dbReference type="InterPro" id="IPR003697">
    <property type="entry name" value="Maf-like"/>
</dbReference>
<dbReference type="PIRSF" id="PIRSF006305">
    <property type="entry name" value="Maf"/>
    <property type="match status" value="1"/>
</dbReference>
<gene>
    <name evidence="7" type="ORF">EHV15_00120</name>
</gene>
<evidence type="ECO:0000256" key="4">
    <source>
        <dbReference type="ARBA" id="ARBA00022801"/>
    </source>
</evidence>
<evidence type="ECO:0000313" key="7">
    <source>
        <dbReference type="EMBL" id="RRJ61555.1"/>
    </source>
</evidence>
<dbReference type="HAMAP" id="MF_00528">
    <property type="entry name" value="Maf"/>
    <property type="match status" value="1"/>
</dbReference>
<dbReference type="AlphaFoldDB" id="A0A3P3TTU2"/>
<dbReference type="GO" id="GO:0036221">
    <property type="term" value="F:UTP diphosphatase activity"/>
    <property type="evidence" value="ECO:0007669"/>
    <property type="project" value="RHEA"/>
</dbReference>
<dbReference type="NCBIfam" id="TIGR00172">
    <property type="entry name" value="maf"/>
    <property type="match status" value="1"/>
</dbReference>
<dbReference type="GO" id="GO:0009117">
    <property type="term" value="P:nucleotide metabolic process"/>
    <property type="evidence" value="ECO:0007669"/>
    <property type="project" value="UniProtKB-KW"/>
</dbReference>
<feature type="site" description="Important for substrate specificity" evidence="6">
    <location>
        <position position="79"/>
    </location>
</feature>
<dbReference type="OrthoDB" id="9807767at2"/>
<dbReference type="CDD" id="cd00555">
    <property type="entry name" value="Maf"/>
    <property type="match status" value="1"/>
</dbReference>
<comment type="catalytic activity">
    <reaction evidence="6">
        <text>dTTP + H2O = dTMP + diphosphate + H(+)</text>
        <dbReference type="Rhea" id="RHEA:28534"/>
        <dbReference type="ChEBI" id="CHEBI:15377"/>
        <dbReference type="ChEBI" id="CHEBI:15378"/>
        <dbReference type="ChEBI" id="CHEBI:33019"/>
        <dbReference type="ChEBI" id="CHEBI:37568"/>
        <dbReference type="ChEBI" id="CHEBI:63528"/>
        <dbReference type="EC" id="3.6.1.9"/>
    </reaction>
</comment>
<evidence type="ECO:0000256" key="6">
    <source>
        <dbReference type="HAMAP-Rule" id="MF_00528"/>
    </source>
</evidence>
<keyword evidence="5 6" id="KW-0546">Nucleotide metabolism</keyword>
<dbReference type="SUPFAM" id="SSF52972">
    <property type="entry name" value="ITPase-like"/>
    <property type="match status" value="1"/>
</dbReference>
<dbReference type="FunFam" id="3.90.950.10:FF:000005">
    <property type="entry name" value="7-methyl-GTP pyrophosphatase"/>
    <property type="match status" value="1"/>
</dbReference>
<comment type="caution">
    <text evidence="6">Lacks conserved residue(s) required for the propagation of feature annotation.</text>
</comment>
<protein>
    <recommendedName>
        <fullName evidence="6">dTTP/UTP pyrophosphatase</fullName>
        <shortName evidence="6">dTTPase/UTPase</shortName>
        <ecNumber evidence="6">3.6.1.9</ecNumber>
    </recommendedName>
    <alternativeName>
        <fullName evidence="6">Nucleoside triphosphate pyrophosphatase</fullName>
    </alternativeName>
    <alternativeName>
        <fullName evidence="6">Nucleotide pyrophosphatase</fullName>
        <shortName evidence="6">Nucleotide PPase</shortName>
    </alternativeName>
</protein>
<dbReference type="RefSeq" id="WP_128629490.1">
    <property type="nucleotide sequence ID" value="NZ_RRCN01000001.1"/>
</dbReference>
<dbReference type="EMBL" id="RRCN01000001">
    <property type="protein sequence ID" value="RRJ61555.1"/>
    <property type="molecule type" value="Genomic_DNA"/>
</dbReference>
<dbReference type="Proteomes" id="UP000267017">
    <property type="component" value="Unassembled WGS sequence"/>
</dbReference>
<comment type="caution">
    <text evidence="7">The sequence shown here is derived from an EMBL/GenBank/DDBJ whole genome shotgun (WGS) entry which is preliminary data.</text>
</comment>
<name>A0A3P3TTU2_9BACL</name>
<sequence length="200" mass="21560">METAQLRRIILASTSPRRRELISSLQIPFQVVPSHADESTPPGWAPEQIVMELAGRKADVVYHSLESSERDAVIVGSDTIVVRDGVVLGKPQDEAEAAEMLRSLQGRSHTVFTGVACVDGLTGRRMVDYRSTLVTMKTLTEAEIQAYARSGEGLDKAGAYAIQGLGATIVTGIEGCYFNVVGLPLSLLVDMLADFGIRVL</sequence>
<evidence type="ECO:0000256" key="5">
    <source>
        <dbReference type="ARBA" id="ARBA00023080"/>
    </source>
</evidence>
<dbReference type="EC" id="3.6.1.9" evidence="6"/>
<evidence type="ECO:0000256" key="3">
    <source>
        <dbReference type="ARBA" id="ARBA00022490"/>
    </source>
</evidence>
<feature type="site" description="Important for substrate specificity" evidence="6">
    <location>
        <position position="17"/>
    </location>
</feature>